<dbReference type="Pfam" id="PF06941">
    <property type="entry name" value="NT5C"/>
    <property type="match status" value="1"/>
</dbReference>
<evidence type="ECO:0000256" key="2">
    <source>
        <dbReference type="ARBA" id="ARBA00022801"/>
    </source>
</evidence>
<name>E3DQY0_HALPG</name>
<feature type="active site" description="Proton donor" evidence="4">
    <location>
        <position position="10"/>
    </location>
</feature>
<dbReference type="InterPro" id="IPR023214">
    <property type="entry name" value="HAD_sf"/>
</dbReference>
<dbReference type="EMBL" id="CP002175">
    <property type="protein sequence ID" value="ADO76955.1"/>
    <property type="molecule type" value="Genomic_DNA"/>
</dbReference>
<dbReference type="InterPro" id="IPR036412">
    <property type="entry name" value="HAD-like_sf"/>
</dbReference>
<evidence type="ECO:0000313" key="5">
    <source>
        <dbReference type="EMBL" id="ADO76955.1"/>
    </source>
</evidence>
<dbReference type="EC" id="3.1.3.-" evidence="3"/>
<comment type="similarity">
    <text evidence="1 3">Belongs to the 5'(3')-deoxyribonucleotidase family.</text>
</comment>
<dbReference type="KEGG" id="hpk:Hprae_0801"/>
<dbReference type="AlphaFoldDB" id="E3DQY0"/>
<keyword evidence="6" id="KW-1185">Reference proteome</keyword>
<accession>E3DQY0</accession>
<evidence type="ECO:0000256" key="1">
    <source>
        <dbReference type="ARBA" id="ARBA00009589"/>
    </source>
</evidence>
<dbReference type="PANTHER" id="PTHR35134:SF2">
    <property type="entry name" value="NUCLEOTIDASE YQFW-RELATED"/>
    <property type="match status" value="1"/>
</dbReference>
<dbReference type="RefSeq" id="WP_014552988.1">
    <property type="nucleotide sequence ID" value="NC_017455.1"/>
</dbReference>
<reference evidence="5 6" key="2">
    <citation type="journal article" date="2011" name="Stand. Genomic Sci.">
        <title>Complete genome sequence of the extremely halophilic Halanaerobium praevalens type strain (GSL).</title>
        <authorList>
            <person name="Ivanova N."/>
            <person name="Sikorski J."/>
            <person name="Chertkov O."/>
            <person name="Nolan M."/>
            <person name="Lucas S."/>
            <person name="Hammon N."/>
            <person name="Deshpande S."/>
            <person name="Cheng J.F."/>
            <person name="Tapia R."/>
            <person name="Han C."/>
            <person name="Goodwin L."/>
            <person name="Pitluck S."/>
            <person name="Huntemann M."/>
            <person name="Liolios K."/>
            <person name="Pagani I."/>
            <person name="Mavromatis K."/>
            <person name="Ovchinikova G."/>
            <person name="Pati A."/>
            <person name="Chen A."/>
            <person name="Palaniappan K."/>
            <person name="Land M."/>
            <person name="Hauser L."/>
            <person name="Brambilla E.M."/>
            <person name="Kannan K.P."/>
            <person name="Rohde M."/>
            <person name="Tindall B.J."/>
            <person name="Goker M."/>
            <person name="Detter J.C."/>
            <person name="Woyke T."/>
            <person name="Bristow J."/>
            <person name="Eisen J.A."/>
            <person name="Markowitz V."/>
            <person name="Hugenholtz P."/>
            <person name="Kyrpides N.C."/>
            <person name="Klenk H.P."/>
            <person name="Lapidus A."/>
        </authorList>
    </citation>
    <scope>NUCLEOTIDE SEQUENCE [LARGE SCALE GENOMIC DNA]</scope>
    <source>
        <strain evidence="6">ATCC 33744 / DSM 2228 / GSL</strain>
    </source>
</reference>
<dbReference type="PANTHER" id="PTHR35134">
    <property type="entry name" value="NUCLEOTIDASE YQFW-RELATED"/>
    <property type="match status" value="1"/>
</dbReference>
<dbReference type="Proteomes" id="UP000006866">
    <property type="component" value="Chromosome"/>
</dbReference>
<dbReference type="HOGENOM" id="CLU_118515_0_0_9"/>
<reference evidence="6" key="1">
    <citation type="submission" date="2010-10" db="EMBL/GenBank/DDBJ databases">
        <title>The complete genome of Halanaerobium praevalens DSM 2228.</title>
        <authorList>
            <consortium name="US DOE Joint Genome Institute (JGI-PGF)"/>
            <person name="Lucas S."/>
            <person name="Copeland A."/>
            <person name="Lapidus A."/>
            <person name="Glavina del Rio T."/>
            <person name="Dalin E."/>
            <person name="Tice H."/>
            <person name="Bruce D."/>
            <person name="Goodwin L."/>
            <person name="Pitluck S."/>
            <person name="Kyrpides N."/>
            <person name="Mavromatis K."/>
            <person name="Ivanova N."/>
            <person name="Ovchinnikova G."/>
            <person name="Chertkov O."/>
            <person name="Detter J.C."/>
            <person name="Han C."/>
            <person name="Larimer F."/>
            <person name="Land M."/>
            <person name="Hauser L."/>
            <person name="Markowitz V."/>
            <person name="Cheng J.-F."/>
            <person name="Hugenholtz P."/>
            <person name="Woyke T."/>
            <person name="Wu D."/>
            <person name="Tindall B."/>
            <person name="Pomrenke H.G."/>
            <person name="Brambilla E."/>
            <person name="Klenk H.-P."/>
            <person name="Eisen J.A."/>
        </authorList>
    </citation>
    <scope>NUCLEOTIDE SEQUENCE [LARGE SCALE GENOMIC DNA]</scope>
    <source>
        <strain evidence="6">ATCC 33744 / DSM 2228 / GSL</strain>
    </source>
</reference>
<keyword evidence="2 3" id="KW-0378">Hydrolase</keyword>
<dbReference type="GO" id="GO:0008253">
    <property type="term" value="F:5'-nucleotidase activity"/>
    <property type="evidence" value="ECO:0007669"/>
    <property type="project" value="InterPro"/>
</dbReference>
<dbReference type="GO" id="GO:0009264">
    <property type="term" value="P:deoxyribonucleotide catabolic process"/>
    <property type="evidence" value="ECO:0007669"/>
    <property type="project" value="InterPro"/>
</dbReference>
<dbReference type="eggNOG" id="COG5663">
    <property type="taxonomic scope" value="Bacteria"/>
</dbReference>
<proteinExistence type="inferred from homology"/>
<gene>
    <name evidence="5" type="ordered locus">Hprae_0801</name>
</gene>
<dbReference type="PIRSF" id="PIRSF021362">
    <property type="entry name" value="UCP021362_HAD"/>
    <property type="match status" value="1"/>
</dbReference>
<dbReference type="InterPro" id="IPR052419">
    <property type="entry name" value="5_3-deoxyribonucleotidase-like"/>
</dbReference>
<dbReference type="OrthoDB" id="2471595at2"/>
<feature type="active site" description="Nucleophile" evidence="4">
    <location>
        <position position="8"/>
    </location>
</feature>
<organism evidence="5 6">
    <name type="scientific">Halanaerobium praevalens (strain ATCC 33744 / DSM 2228 / GSL)</name>
    <dbReference type="NCBI Taxonomy" id="572479"/>
    <lineage>
        <taxon>Bacteria</taxon>
        <taxon>Bacillati</taxon>
        <taxon>Bacillota</taxon>
        <taxon>Clostridia</taxon>
        <taxon>Halanaerobiales</taxon>
        <taxon>Halanaerobiaceae</taxon>
        <taxon>Halanaerobium</taxon>
    </lineage>
</organism>
<evidence type="ECO:0000256" key="4">
    <source>
        <dbReference type="PIRSR" id="PIRSR610708-1"/>
    </source>
</evidence>
<dbReference type="STRING" id="572479.Hprae_0801"/>
<dbReference type="SUPFAM" id="SSF56784">
    <property type="entry name" value="HAD-like"/>
    <property type="match status" value="1"/>
</dbReference>
<sequence length="199" mass="22985">MKYNFGIDIDGVLTDEGPDENSIWQQKLNEFLDREISLKENTYDLRKAFAISDQELNDFIEQKIEDVYNSVEPVAKAKKILKQLSKAGHRLILITARGAEHRSLTEKWLKNNNIPFDELHHAKAKAPIAVKKEIDLFIDDKQENALEVASENIPVILVSKYHNNNFQGHKQITKVNNWDEIKENINLFFSKNTHSSKLS</sequence>
<dbReference type="PATRIC" id="fig|572479.3.peg.809"/>
<dbReference type="Gene3D" id="3.40.50.1000">
    <property type="entry name" value="HAD superfamily/HAD-like"/>
    <property type="match status" value="1"/>
</dbReference>
<protein>
    <recommendedName>
        <fullName evidence="3">Nucleotidase</fullName>
        <ecNumber evidence="3">3.1.3.-</ecNumber>
    </recommendedName>
</protein>
<evidence type="ECO:0000256" key="3">
    <source>
        <dbReference type="PIRNR" id="PIRNR021362"/>
    </source>
</evidence>
<evidence type="ECO:0000313" key="6">
    <source>
        <dbReference type="Proteomes" id="UP000006866"/>
    </source>
</evidence>
<dbReference type="InterPro" id="IPR010708">
    <property type="entry name" value="5'(3')-deoxyribonucleotidase"/>
</dbReference>
<dbReference type="InterPro" id="IPR009206">
    <property type="entry name" value="Nucleotidase_putative"/>
</dbReference>